<reference evidence="3" key="1">
    <citation type="journal article" date="2019" name="bioRxiv">
        <title>Genomics, evolutionary history and diagnostics of the Alternaria alternata species group including apple and Asian pear pathotypes.</title>
        <authorList>
            <person name="Armitage A.D."/>
            <person name="Cockerton H.M."/>
            <person name="Sreenivasaprasad S."/>
            <person name="Woodhall J.W."/>
            <person name="Lane C.R."/>
            <person name="Harrison R.J."/>
            <person name="Clarkson J.P."/>
        </authorList>
    </citation>
    <scope>NUCLEOTIDE SEQUENCE [LARGE SCALE GENOMIC DNA]</scope>
    <source>
        <strain evidence="3">FERA 635</strain>
    </source>
</reference>
<keyword evidence="3" id="KW-1185">Reference proteome</keyword>
<dbReference type="PANTHER" id="PTHR40788:SF2">
    <property type="entry name" value="CLR5 DOMAIN-CONTAINING PROTEIN"/>
    <property type="match status" value="1"/>
</dbReference>
<sequence length="435" mass="50121">MDYSRMFESLPDGVPKPSSFPEPHEVRSATARYAKQLFKDHGTLSKIVDRHESTIRKRWMKKSGSQKRMLLMEAWPDMPSQHRPDIKAWRQQSKDRNPYMWPSINLEDLVRSKNMLILLHARGRCQPHDFVHTDLEQASLGEMSGANSPAFLNGYTMLFHDRKNSGTYGELVSWDEDENAFEYMMNGVGMHPGRGLMALEIQQRIWSFLVTWSEVLLRDLSPLTEGEIVSNPGPPTNQETAFTSLEVISMEAPYRVPARLDLTRLEAITYAERNLKEDHLWALREDPSYFADTVQELAEHRQEMLLDTLGHEHPTLRENGRPLFWNRVSANAVVESYLGFATFDNIFKQVETLILVYAQRKDDIILERDLPADLMDAFQHLRFSLDAAKKGLIKVLKVGLFASPPGDNSVLVYHHSTRSPRRSRHNTVRHGKIML</sequence>
<organism evidence="2 3">
    <name type="scientific">Alternaria tenuissima</name>
    <dbReference type="NCBI Taxonomy" id="119927"/>
    <lineage>
        <taxon>Eukaryota</taxon>
        <taxon>Fungi</taxon>
        <taxon>Dikarya</taxon>
        <taxon>Ascomycota</taxon>
        <taxon>Pezizomycotina</taxon>
        <taxon>Dothideomycetes</taxon>
        <taxon>Pleosporomycetidae</taxon>
        <taxon>Pleosporales</taxon>
        <taxon>Pleosporineae</taxon>
        <taxon>Pleosporaceae</taxon>
        <taxon>Alternaria</taxon>
        <taxon>Alternaria sect. Alternaria</taxon>
        <taxon>Alternaria alternata complex</taxon>
    </lineage>
</organism>
<feature type="region of interest" description="Disordered" evidence="1">
    <location>
        <begin position="1"/>
        <end position="23"/>
    </location>
</feature>
<evidence type="ECO:0008006" key="4">
    <source>
        <dbReference type="Google" id="ProtNLM"/>
    </source>
</evidence>
<proteinExistence type="predicted"/>
<evidence type="ECO:0000256" key="1">
    <source>
        <dbReference type="SAM" id="MobiDB-lite"/>
    </source>
</evidence>
<dbReference type="EMBL" id="PDXF01000141">
    <property type="protein sequence ID" value="RYN86493.1"/>
    <property type="molecule type" value="Genomic_DNA"/>
</dbReference>
<evidence type="ECO:0000313" key="2">
    <source>
        <dbReference type="EMBL" id="RYN86493.1"/>
    </source>
</evidence>
<name>A0ABY0FSL8_9PLEO</name>
<dbReference type="Proteomes" id="UP000293195">
    <property type="component" value="Unassembled WGS sequence"/>
</dbReference>
<gene>
    <name evidence="2" type="ORF">AA0119_g12841</name>
</gene>
<evidence type="ECO:0000313" key="3">
    <source>
        <dbReference type="Proteomes" id="UP000293195"/>
    </source>
</evidence>
<accession>A0ABY0FSL8</accession>
<comment type="caution">
    <text evidence="2">The sequence shown here is derived from an EMBL/GenBank/DDBJ whole genome shotgun (WGS) entry which is preliminary data.</text>
</comment>
<dbReference type="PANTHER" id="PTHR40788">
    <property type="entry name" value="CLR5 DOMAIN-CONTAINING PROTEIN-RELATED"/>
    <property type="match status" value="1"/>
</dbReference>
<protein>
    <recommendedName>
        <fullName evidence="4">Clr5 domain-containing protein</fullName>
    </recommendedName>
</protein>